<keyword evidence="1" id="KW-0805">Transcription regulation</keyword>
<evidence type="ECO:0000259" key="4">
    <source>
        <dbReference type="PROSITE" id="PS01124"/>
    </source>
</evidence>
<evidence type="ECO:0000313" key="5">
    <source>
        <dbReference type="EMBL" id="KUG61385.1"/>
    </source>
</evidence>
<dbReference type="Gene3D" id="1.10.10.60">
    <property type="entry name" value="Homeodomain-like"/>
    <property type="match status" value="1"/>
</dbReference>
<accession>A0A0W8INB7</accession>
<dbReference type="GO" id="GO:0003700">
    <property type="term" value="F:DNA-binding transcription factor activity"/>
    <property type="evidence" value="ECO:0007669"/>
    <property type="project" value="InterPro"/>
</dbReference>
<dbReference type="InterPro" id="IPR018060">
    <property type="entry name" value="HTH_AraC"/>
</dbReference>
<dbReference type="Pfam" id="PF12833">
    <property type="entry name" value="HTH_18"/>
    <property type="match status" value="1"/>
</dbReference>
<organism evidence="5 6">
    <name type="scientific">Kocuria rosea subsp. polaris</name>
    <dbReference type="NCBI Taxonomy" id="136273"/>
    <lineage>
        <taxon>Bacteria</taxon>
        <taxon>Bacillati</taxon>
        <taxon>Actinomycetota</taxon>
        <taxon>Actinomycetes</taxon>
        <taxon>Micrococcales</taxon>
        <taxon>Micrococcaceae</taxon>
        <taxon>Kocuria</taxon>
    </lineage>
</organism>
<dbReference type="AlphaFoldDB" id="A0A0W8INB7"/>
<dbReference type="SMART" id="SM00342">
    <property type="entry name" value="HTH_ARAC"/>
    <property type="match status" value="1"/>
</dbReference>
<evidence type="ECO:0000313" key="6">
    <source>
        <dbReference type="Proteomes" id="UP000053512"/>
    </source>
</evidence>
<dbReference type="EMBL" id="LQBK01000004">
    <property type="protein sequence ID" value="KUG61385.1"/>
    <property type="molecule type" value="Genomic_DNA"/>
</dbReference>
<dbReference type="PANTHER" id="PTHR46796">
    <property type="entry name" value="HTH-TYPE TRANSCRIPTIONAL ACTIVATOR RHAS-RELATED"/>
    <property type="match status" value="1"/>
</dbReference>
<comment type="caution">
    <text evidence="5">The sequence shown here is derived from an EMBL/GenBank/DDBJ whole genome shotgun (WGS) entry which is preliminary data.</text>
</comment>
<keyword evidence="3" id="KW-0804">Transcription</keyword>
<evidence type="ECO:0000256" key="3">
    <source>
        <dbReference type="ARBA" id="ARBA00023163"/>
    </source>
</evidence>
<protein>
    <recommendedName>
        <fullName evidence="4">HTH araC/xylS-type domain-containing protein</fullName>
    </recommendedName>
</protein>
<name>A0A0W8INB7_KOCRO</name>
<evidence type="ECO:0000256" key="2">
    <source>
        <dbReference type="ARBA" id="ARBA00023125"/>
    </source>
</evidence>
<gene>
    <name evidence="5" type="ORF">AVL61_00165</name>
</gene>
<dbReference type="PROSITE" id="PS01124">
    <property type="entry name" value="HTH_ARAC_FAMILY_2"/>
    <property type="match status" value="1"/>
</dbReference>
<dbReference type="Proteomes" id="UP000053512">
    <property type="component" value="Unassembled WGS sequence"/>
</dbReference>
<evidence type="ECO:0000256" key="1">
    <source>
        <dbReference type="ARBA" id="ARBA00023015"/>
    </source>
</evidence>
<dbReference type="GO" id="GO:0043565">
    <property type="term" value="F:sequence-specific DNA binding"/>
    <property type="evidence" value="ECO:0007669"/>
    <property type="project" value="InterPro"/>
</dbReference>
<dbReference type="OrthoDB" id="4882390at2"/>
<reference evidence="6" key="1">
    <citation type="submission" date="2015-12" db="EMBL/GenBank/DDBJ databases">
        <authorList>
            <person name="Nair G.R."/>
            <person name="Kaur G."/>
            <person name="Mayilraj S."/>
        </authorList>
    </citation>
    <scope>NUCLEOTIDE SEQUENCE [LARGE SCALE GENOMIC DNA]</scope>
    <source>
        <strain evidence="6">CD08_4</strain>
    </source>
</reference>
<feature type="domain" description="HTH araC/xylS-type" evidence="4">
    <location>
        <begin position="217"/>
        <end position="319"/>
    </location>
</feature>
<proteinExistence type="predicted"/>
<dbReference type="InterPro" id="IPR050204">
    <property type="entry name" value="AraC_XylS_family_regulators"/>
</dbReference>
<sequence length="319" mass="34284">MDSQVRRSVFTTRDPAEGIAVLDEVFAIRGVRRSPEGAFDMRLAATGIGPVAYERVLLRGSSCAGRTDGADVLRVCHVTAGVLSATSAGDRFPRTGPFLFPQRTFSSWWDELEAITVCLDPAAVEEHARQLLGDETFRLAFAGVRPVSPAMTRYWLATVSHLARDLLPDERAMSSPLLRAEAARSLTTALLHTFPGSFLTRGEAPAGQSRPAPAGVRRAVAFIEEHVGADIGPAEIAAAARMSVRGLQAAFRRELDTTPTAYLRGARLDAVHHELLAADPAAGATVEAAAAHWGFSHRGRFAAAYRQRYGQAPATTLRS</sequence>
<keyword evidence="2" id="KW-0238">DNA-binding</keyword>
<dbReference type="SUPFAM" id="SSF46689">
    <property type="entry name" value="Homeodomain-like"/>
    <property type="match status" value="1"/>
</dbReference>
<dbReference type="InterPro" id="IPR009057">
    <property type="entry name" value="Homeodomain-like_sf"/>
</dbReference>
<dbReference type="PANTHER" id="PTHR46796:SF12">
    <property type="entry name" value="HTH-TYPE DNA-BINDING TRANSCRIPTIONAL ACTIVATOR EUTR"/>
    <property type="match status" value="1"/>
</dbReference>
<dbReference type="RefSeq" id="WP_058872801.1">
    <property type="nucleotide sequence ID" value="NZ_LQBK01000004.1"/>
</dbReference>